<sequence>MYQLTVLQEYGSPLIILVHLQDEKMVTRIVDALDIGPTRRIIILRARCMAGATWLFSEAVDGVTRLELQPFEGNPRNQNLESLAYLEPMITPICYRNKGIVVLRRVDSNGDTETSFTISYQREMKKLPITTLIRTSTGIYLPLCGSLHQEKMSVKVILMSILHIAVSCTNHPNETKAIDDVVPLSILLQEHGSLSHEQSGSTSREPDGQFLVLEAQIWTRDVDSADVKQRLGGIACWIIWRKKSRSDRILRQVPVVRSPMFDPEFTELVFHPPPTSEVSLVNGSSMKTLPRWGGAAASVIMPSWGSIPWDLSYACRLIFARIVDFYLTYLRLALKLLIRSEI</sequence>
<keyword evidence="2" id="KW-1185">Reference proteome</keyword>
<organism evidence="1 2">
    <name type="scientific">Armillaria gallica</name>
    <name type="common">Bulbous honey fungus</name>
    <name type="synonym">Armillaria bulbosa</name>
    <dbReference type="NCBI Taxonomy" id="47427"/>
    <lineage>
        <taxon>Eukaryota</taxon>
        <taxon>Fungi</taxon>
        <taxon>Dikarya</taxon>
        <taxon>Basidiomycota</taxon>
        <taxon>Agaricomycotina</taxon>
        <taxon>Agaricomycetes</taxon>
        <taxon>Agaricomycetidae</taxon>
        <taxon>Agaricales</taxon>
        <taxon>Marasmiineae</taxon>
        <taxon>Physalacriaceae</taxon>
        <taxon>Armillaria</taxon>
    </lineage>
</organism>
<evidence type="ECO:0000313" key="1">
    <source>
        <dbReference type="EMBL" id="PBK88187.1"/>
    </source>
</evidence>
<dbReference type="AlphaFoldDB" id="A0A2H3DGH3"/>
<gene>
    <name evidence="1" type="ORF">ARMGADRAFT_1065632</name>
</gene>
<reference evidence="2" key="1">
    <citation type="journal article" date="2017" name="Nat. Ecol. Evol.">
        <title>Genome expansion and lineage-specific genetic innovations in the forest pathogenic fungi Armillaria.</title>
        <authorList>
            <person name="Sipos G."/>
            <person name="Prasanna A.N."/>
            <person name="Walter M.C."/>
            <person name="O'Connor E."/>
            <person name="Balint B."/>
            <person name="Krizsan K."/>
            <person name="Kiss B."/>
            <person name="Hess J."/>
            <person name="Varga T."/>
            <person name="Slot J."/>
            <person name="Riley R."/>
            <person name="Boka B."/>
            <person name="Rigling D."/>
            <person name="Barry K."/>
            <person name="Lee J."/>
            <person name="Mihaltcheva S."/>
            <person name="LaButti K."/>
            <person name="Lipzen A."/>
            <person name="Waldron R."/>
            <person name="Moloney N.M."/>
            <person name="Sperisen C."/>
            <person name="Kredics L."/>
            <person name="Vagvoelgyi C."/>
            <person name="Patrignani A."/>
            <person name="Fitzpatrick D."/>
            <person name="Nagy I."/>
            <person name="Doyle S."/>
            <person name="Anderson J.B."/>
            <person name="Grigoriev I.V."/>
            <person name="Gueldener U."/>
            <person name="Muensterkoetter M."/>
            <person name="Nagy L.G."/>
        </authorList>
    </citation>
    <scope>NUCLEOTIDE SEQUENCE [LARGE SCALE GENOMIC DNA]</scope>
    <source>
        <strain evidence="2">Ar21-2</strain>
    </source>
</reference>
<dbReference type="Proteomes" id="UP000217790">
    <property type="component" value="Unassembled WGS sequence"/>
</dbReference>
<accession>A0A2H3DGH3</accession>
<name>A0A2H3DGH3_ARMGA</name>
<evidence type="ECO:0000313" key="2">
    <source>
        <dbReference type="Proteomes" id="UP000217790"/>
    </source>
</evidence>
<protein>
    <submittedName>
        <fullName evidence="1">Uncharacterized protein</fullName>
    </submittedName>
</protein>
<dbReference type="InParanoid" id="A0A2H3DGH3"/>
<dbReference type="EMBL" id="KZ293674">
    <property type="protein sequence ID" value="PBK88187.1"/>
    <property type="molecule type" value="Genomic_DNA"/>
</dbReference>
<proteinExistence type="predicted"/>